<dbReference type="RefSeq" id="WP_213494184.1">
    <property type="nucleotide sequence ID" value="NZ_CP074694.1"/>
</dbReference>
<organism evidence="1 2">
    <name type="scientific">Telmatocola sphagniphila</name>
    <dbReference type="NCBI Taxonomy" id="1123043"/>
    <lineage>
        <taxon>Bacteria</taxon>
        <taxon>Pseudomonadati</taxon>
        <taxon>Planctomycetota</taxon>
        <taxon>Planctomycetia</taxon>
        <taxon>Gemmatales</taxon>
        <taxon>Gemmataceae</taxon>
    </lineage>
</organism>
<gene>
    <name evidence="1" type="ORF">KIH39_15760</name>
</gene>
<dbReference type="KEGG" id="tsph:KIH39_15760"/>
<dbReference type="AlphaFoldDB" id="A0A8E6EW84"/>
<evidence type="ECO:0000313" key="1">
    <source>
        <dbReference type="EMBL" id="QVL30308.1"/>
    </source>
</evidence>
<proteinExistence type="predicted"/>
<reference evidence="1" key="1">
    <citation type="submission" date="2021-05" db="EMBL/GenBank/DDBJ databases">
        <title>Complete genome sequence of the cellulolytic planctomycete Telmatocola sphagniphila SP2T and characterization of the first cellulase from planctomycetes.</title>
        <authorList>
            <person name="Rakitin A.L."/>
            <person name="Beletsky A.V."/>
            <person name="Naumoff D.G."/>
            <person name="Kulichevskaya I.S."/>
            <person name="Mardanov A.V."/>
            <person name="Ravin N.V."/>
            <person name="Dedysh S.N."/>
        </authorList>
    </citation>
    <scope>NUCLEOTIDE SEQUENCE</scope>
    <source>
        <strain evidence="1">SP2T</strain>
    </source>
</reference>
<accession>A0A8E6EW84</accession>
<protein>
    <submittedName>
        <fullName evidence="1">Uncharacterized protein</fullName>
    </submittedName>
</protein>
<sequence>MAEALILKIQRDYLISVIKTIQEEFIDTIPALEFGRIIKCNSEIEYKCFVSTDRIVGISFQPTVDTTSILLLRIGISYPILNCWRFPLYLLNIKSNQYYNLLITRQIAKKLLLLNGVNYFSGGWILGRSETNKDVID</sequence>
<dbReference type="Proteomes" id="UP000676194">
    <property type="component" value="Chromosome"/>
</dbReference>
<evidence type="ECO:0000313" key="2">
    <source>
        <dbReference type="Proteomes" id="UP000676194"/>
    </source>
</evidence>
<name>A0A8E6EW84_9BACT</name>
<keyword evidence="2" id="KW-1185">Reference proteome</keyword>
<dbReference type="EMBL" id="CP074694">
    <property type="protein sequence ID" value="QVL30308.1"/>
    <property type="molecule type" value="Genomic_DNA"/>
</dbReference>